<keyword evidence="1" id="KW-0472">Membrane</keyword>
<dbReference type="EMBL" id="SHLD01000001">
    <property type="protein sequence ID" value="RZU72590.1"/>
    <property type="molecule type" value="Genomic_DNA"/>
</dbReference>
<name>A0A4Q8B4U9_9ACTN</name>
<dbReference type="Proteomes" id="UP000294114">
    <property type="component" value="Unassembled WGS sequence"/>
</dbReference>
<gene>
    <name evidence="2" type="ORF">EV384_0961</name>
</gene>
<evidence type="ECO:0000256" key="1">
    <source>
        <dbReference type="SAM" id="Phobius"/>
    </source>
</evidence>
<dbReference type="RefSeq" id="WP_130330480.1">
    <property type="nucleotide sequence ID" value="NZ_SHLD01000001.1"/>
</dbReference>
<feature type="transmembrane region" description="Helical" evidence="1">
    <location>
        <begin position="217"/>
        <end position="239"/>
    </location>
</feature>
<keyword evidence="1" id="KW-1133">Transmembrane helix</keyword>
<proteinExistence type="predicted"/>
<sequence length="266" mass="27499">MATAKPAPTGHDTPFASGKSKVWKQTALWVGVTAVVVACAFGVFNGGSDSLEVPAPAADERADTVPLLQEAAASQGICYGWRLTDQPNVTSVGSNLGDGIAVGEDPRCPRWIEVEADVTYTSESSEASDSATIRVNGSDDIDTGDLYTIGRGLERFGLDDDAFIDDPGWAVTRAATTLPLLAAEAGVAEPAAAPTAAPTAAPSPLPAAGNDYWRDRWGGLLAAAGLLLLAALFVTVGVVQRRRQLRGVVPAQRAGAEAAGRTREEA</sequence>
<reference evidence="2 3" key="1">
    <citation type="submission" date="2019-02" db="EMBL/GenBank/DDBJ databases">
        <title>Sequencing the genomes of 1000 actinobacteria strains.</title>
        <authorList>
            <person name="Klenk H.-P."/>
        </authorList>
    </citation>
    <scope>NUCLEOTIDE SEQUENCE [LARGE SCALE GENOMIC DNA]</scope>
    <source>
        <strain evidence="2 3">DSM 45612</strain>
    </source>
</reference>
<keyword evidence="3" id="KW-1185">Reference proteome</keyword>
<organism evidence="2 3">
    <name type="scientific">Micromonospora kangleipakensis</name>
    <dbReference type="NCBI Taxonomy" id="1077942"/>
    <lineage>
        <taxon>Bacteria</taxon>
        <taxon>Bacillati</taxon>
        <taxon>Actinomycetota</taxon>
        <taxon>Actinomycetes</taxon>
        <taxon>Micromonosporales</taxon>
        <taxon>Micromonosporaceae</taxon>
        <taxon>Micromonospora</taxon>
    </lineage>
</organism>
<comment type="caution">
    <text evidence="2">The sequence shown here is derived from an EMBL/GenBank/DDBJ whole genome shotgun (WGS) entry which is preliminary data.</text>
</comment>
<evidence type="ECO:0000313" key="2">
    <source>
        <dbReference type="EMBL" id="RZU72590.1"/>
    </source>
</evidence>
<evidence type="ECO:0000313" key="3">
    <source>
        <dbReference type="Proteomes" id="UP000294114"/>
    </source>
</evidence>
<protein>
    <submittedName>
        <fullName evidence="2">Uncharacterized protein</fullName>
    </submittedName>
</protein>
<accession>A0A4Q8B4U9</accession>
<keyword evidence="1" id="KW-0812">Transmembrane</keyword>
<feature type="transmembrane region" description="Helical" evidence="1">
    <location>
        <begin position="26"/>
        <end position="44"/>
    </location>
</feature>
<dbReference type="AlphaFoldDB" id="A0A4Q8B4U9"/>
<dbReference type="OrthoDB" id="3695060at2"/>